<dbReference type="GO" id="GO:0005975">
    <property type="term" value="P:carbohydrate metabolic process"/>
    <property type="evidence" value="ECO:0007669"/>
    <property type="project" value="InterPro"/>
</dbReference>
<dbReference type="AlphaFoldDB" id="A0A9X1Y9C5"/>
<feature type="region of interest" description="Disordered" evidence="1">
    <location>
        <begin position="1"/>
        <end position="22"/>
    </location>
</feature>
<dbReference type="EMBL" id="JALPRX010000089">
    <property type="protein sequence ID" value="MCK8786544.1"/>
    <property type="molecule type" value="Genomic_DNA"/>
</dbReference>
<name>A0A9X1Y9C5_9PROT</name>
<gene>
    <name evidence="4" type="ORF">M0638_19390</name>
</gene>
<evidence type="ECO:0000313" key="4">
    <source>
        <dbReference type="EMBL" id="MCK8786544.1"/>
    </source>
</evidence>
<proteinExistence type="predicted"/>
<dbReference type="Gene3D" id="1.50.10.10">
    <property type="match status" value="1"/>
</dbReference>
<evidence type="ECO:0000313" key="5">
    <source>
        <dbReference type="Proteomes" id="UP001139516"/>
    </source>
</evidence>
<dbReference type="InterPro" id="IPR008928">
    <property type="entry name" value="6-hairpin_glycosidase_sf"/>
</dbReference>
<dbReference type="Pfam" id="PF14742">
    <property type="entry name" value="GDE_N_bis"/>
    <property type="match status" value="1"/>
</dbReference>
<dbReference type="InterPro" id="IPR032856">
    <property type="entry name" value="GDE_N_bis"/>
</dbReference>
<dbReference type="Proteomes" id="UP001139516">
    <property type="component" value="Unassembled WGS sequence"/>
</dbReference>
<dbReference type="InterPro" id="IPR054491">
    <property type="entry name" value="MGH1-like_GH"/>
</dbReference>
<feature type="domain" description="Putative glycogen debranching enzyme N-terminal" evidence="2">
    <location>
        <begin position="29"/>
        <end position="219"/>
    </location>
</feature>
<protein>
    <submittedName>
        <fullName evidence="4">Amylo-alpha-1,6-glucosidase</fullName>
    </submittedName>
</protein>
<evidence type="ECO:0000259" key="3">
    <source>
        <dbReference type="Pfam" id="PF22422"/>
    </source>
</evidence>
<keyword evidence="5" id="KW-1185">Reference proteome</keyword>
<feature type="domain" description="Mannosylglycerate hydrolase MGH1-like glycoside hydrolase" evidence="3">
    <location>
        <begin position="300"/>
        <end position="606"/>
    </location>
</feature>
<dbReference type="SUPFAM" id="SSF48208">
    <property type="entry name" value="Six-hairpin glycosidases"/>
    <property type="match status" value="1"/>
</dbReference>
<accession>A0A9X1Y9C5</accession>
<comment type="caution">
    <text evidence="4">The sequence shown here is derived from an EMBL/GenBank/DDBJ whole genome shotgun (WGS) entry which is preliminary data.</text>
</comment>
<organism evidence="4 5">
    <name type="scientific">Roseomonas acroporae</name>
    <dbReference type="NCBI Taxonomy" id="2937791"/>
    <lineage>
        <taxon>Bacteria</taxon>
        <taxon>Pseudomonadati</taxon>
        <taxon>Pseudomonadota</taxon>
        <taxon>Alphaproteobacteria</taxon>
        <taxon>Acetobacterales</taxon>
        <taxon>Roseomonadaceae</taxon>
        <taxon>Roseomonas</taxon>
    </lineage>
</organism>
<feature type="compositionally biased region" description="Basic and acidic residues" evidence="1">
    <location>
        <begin position="12"/>
        <end position="21"/>
    </location>
</feature>
<evidence type="ECO:0000259" key="2">
    <source>
        <dbReference type="Pfam" id="PF14742"/>
    </source>
</evidence>
<sequence length="719" mass="78651">MTTLLSFPVEQQGKDAADKPRSSARKFVLKQGDTFLVADALGDIGTGDDGLFHNDTRILSRLTLEIGGKTPWHLGTAVSHDNVFFTAHLTNSPLPPLGGPPTPEGVIHIERKRLLWNDRIHERLRFTNFGSAMVALPISIAFGADYRDMFEVRGQPRAARGRLLPPKVGEAHVLLQYTGLDGVHRATSVAFSEAPLRLMPDSAEFVIEIPEAGSTELYLEIGCGEEERPGRARFRAAAAAARSLARRVRLRGARVITQSRLFNAWIDRSQADLALLTTELPTGPYPYAGIPWFSTPFGRDAVVTALQTLWLNPALARGVLAFLAQSQAHETSPFRDSAPGKIMHETRKGEMTALREVPFGEYYGGVDTTPLFVVLAGAYADRTGDIAFVENLWPALVSAIEWVEGAGDSDKDGFLDYARAASTGLANQGWKDSGDSVFHADGRFPEGPIALVEVQGYVFAALLAMADLAQRLGKTEASRHWRQKAERLRAAVEQRFWMEPEGFYGLALDGRGELCRVLASNAGHLLFTGLATPERAAKVTARLMSGRFNSGWGIRTLASGQARFNPMSYHNGSVWPHDSAICAAGMARYGARDQAVRLLDQMFEAAVQFDMRLPELFCGFPRSSGEPPIPYPVACLPQAWAAGSLFMLLQACLGLSVDGWRGEIRIDRPRLPSSVNRLSLRRLIVGQEQVDLTFERMGERVVAFADGTGQNGVAIRAQL</sequence>
<dbReference type="InterPro" id="IPR012341">
    <property type="entry name" value="6hp_glycosidase-like_sf"/>
</dbReference>
<evidence type="ECO:0000256" key="1">
    <source>
        <dbReference type="SAM" id="MobiDB-lite"/>
    </source>
</evidence>
<dbReference type="Pfam" id="PF22422">
    <property type="entry name" value="MGH1-like_GH"/>
    <property type="match status" value="1"/>
</dbReference>
<reference evidence="4" key="1">
    <citation type="submission" date="2022-04" db="EMBL/GenBank/DDBJ databases">
        <title>Roseomonas acroporae sp. nov., isolated from coral Acropora digitifera.</title>
        <authorList>
            <person name="Sun H."/>
        </authorList>
    </citation>
    <scope>NUCLEOTIDE SEQUENCE</scope>
    <source>
        <strain evidence="4">NAR14</strain>
    </source>
</reference>
<dbReference type="RefSeq" id="WP_248668659.1">
    <property type="nucleotide sequence ID" value="NZ_JALPRX010000089.1"/>
</dbReference>